<dbReference type="Gene3D" id="3.40.50.360">
    <property type="match status" value="1"/>
</dbReference>
<dbReference type="Proteomes" id="UP000295763">
    <property type="component" value="Unassembled WGS sequence"/>
</dbReference>
<evidence type="ECO:0000313" key="4">
    <source>
        <dbReference type="Proteomes" id="UP000295763"/>
    </source>
</evidence>
<dbReference type="InterPro" id="IPR003680">
    <property type="entry name" value="Flavodoxin_fold"/>
</dbReference>
<dbReference type="PANTHER" id="PTHR47307:SF1">
    <property type="entry name" value="GLUTATHIONE-REGULATED POTASSIUM-EFFLUX SYSTEM ANCILLARY PROTEIN KEFG"/>
    <property type="match status" value="1"/>
</dbReference>
<keyword evidence="1" id="KW-0560">Oxidoreductase</keyword>
<comment type="caution">
    <text evidence="3">The sequence shown here is derived from an EMBL/GenBank/DDBJ whole genome shotgun (WGS) entry which is preliminary data.</text>
</comment>
<evidence type="ECO:0000259" key="2">
    <source>
        <dbReference type="Pfam" id="PF02525"/>
    </source>
</evidence>
<dbReference type="GO" id="GO:0010181">
    <property type="term" value="F:FMN binding"/>
    <property type="evidence" value="ECO:0007669"/>
    <property type="project" value="TreeGrafter"/>
</dbReference>
<keyword evidence="4" id="KW-1185">Reference proteome</keyword>
<dbReference type="InterPro" id="IPR029039">
    <property type="entry name" value="Flavoprotein-like_sf"/>
</dbReference>
<reference evidence="3 4" key="1">
    <citation type="submission" date="2019-03" db="EMBL/GenBank/DDBJ databases">
        <title>Genomic Encyclopedia of Type Strains, Phase IV (KMG-IV): sequencing the most valuable type-strain genomes for metagenomic binning, comparative biology and taxonomic classification.</title>
        <authorList>
            <person name="Goeker M."/>
        </authorList>
    </citation>
    <scope>NUCLEOTIDE SEQUENCE [LARGE SCALE GENOMIC DNA]</scope>
    <source>
        <strain evidence="3 4">DSM 28404</strain>
    </source>
</reference>
<evidence type="ECO:0000313" key="3">
    <source>
        <dbReference type="EMBL" id="TCP95994.1"/>
    </source>
</evidence>
<dbReference type="GO" id="GO:0009055">
    <property type="term" value="F:electron transfer activity"/>
    <property type="evidence" value="ECO:0007669"/>
    <property type="project" value="TreeGrafter"/>
</dbReference>
<dbReference type="SUPFAM" id="SSF52218">
    <property type="entry name" value="Flavoproteins"/>
    <property type="match status" value="1"/>
</dbReference>
<organism evidence="3 4">
    <name type="scientific">Cricetibacter osteomyelitidis</name>
    <dbReference type="NCBI Taxonomy" id="1521931"/>
    <lineage>
        <taxon>Bacteria</taxon>
        <taxon>Pseudomonadati</taxon>
        <taxon>Pseudomonadota</taxon>
        <taxon>Gammaproteobacteria</taxon>
        <taxon>Pasteurellales</taxon>
        <taxon>Pasteurellaceae</taxon>
        <taxon>Cricetibacter</taxon>
    </lineage>
</organism>
<dbReference type="PANTHER" id="PTHR47307">
    <property type="entry name" value="GLUTATHIONE-REGULATED POTASSIUM-EFFLUX SYSTEM ANCILLARY PROTEIN KEFG"/>
    <property type="match status" value="1"/>
</dbReference>
<dbReference type="InterPro" id="IPR046980">
    <property type="entry name" value="KefG/KefF"/>
</dbReference>
<dbReference type="Pfam" id="PF02525">
    <property type="entry name" value="Flavodoxin_2"/>
    <property type="match status" value="1"/>
</dbReference>
<protein>
    <submittedName>
        <fullName evidence="3">Putative NADPH-quinone reductase</fullName>
    </submittedName>
</protein>
<gene>
    <name evidence="3" type="ORF">EDC44_10653</name>
</gene>
<proteinExistence type="predicted"/>
<dbReference type="GO" id="GO:0003955">
    <property type="term" value="F:NAD(P)H dehydrogenase (quinone) activity"/>
    <property type="evidence" value="ECO:0007669"/>
    <property type="project" value="TreeGrafter"/>
</dbReference>
<evidence type="ECO:0000256" key="1">
    <source>
        <dbReference type="ARBA" id="ARBA00023002"/>
    </source>
</evidence>
<dbReference type="OrthoDB" id="9798454at2"/>
<dbReference type="EMBL" id="SLYB01000006">
    <property type="protein sequence ID" value="TCP95994.1"/>
    <property type="molecule type" value="Genomic_DNA"/>
</dbReference>
<name>A0A4R2T589_9PAST</name>
<feature type="domain" description="Flavodoxin-like fold" evidence="2">
    <location>
        <begin position="1"/>
        <end position="173"/>
    </location>
</feature>
<dbReference type="AlphaFoldDB" id="A0A4R2T589"/>
<dbReference type="RefSeq" id="WP_131975707.1">
    <property type="nucleotide sequence ID" value="NZ_SLYB01000006.1"/>
</dbReference>
<accession>A0A4R2T589</accession>
<sequence length="189" mass="21249">MKILVISGHPNLSQSVNNKLILDRLKSRFNEDIEIRDLGALYPDYRFDIQAEQQAMIAADVIVWQFPFYWFSMPALMKKWLDDVFGYGFAYGGDGSKLAGKPLIVSFTAGGKAEEYRDGGAEGAEIPAFYPPLKSTAHLTQMQWREPVYSTNVLYIPNVSSDEELAQVQTRAQDHADRLILAIEAAAER</sequence>